<dbReference type="Gene3D" id="3.30.1490.490">
    <property type="match status" value="1"/>
</dbReference>
<keyword evidence="12" id="KW-1185">Reference proteome</keyword>
<evidence type="ECO:0000256" key="2">
    <source>
        <dbReference type="ARBA" id="ARBA00022723"/>
    </source>
</evidence>
<evidence type="ECO:0000256" key="9">
    <source>
        <dbReference type="SAM" id="MobiDB-lite"/>
    </source>
</evidence>
<keyword evidence="3" id="KW-0677">Repeat</keyword>
<feature type="region of interest" description="Disordered" evidence="9">
    <location>
        <begin position="258"/>
        <end position="363"/>
    </location>
</feature>
<feature type="domain" description="Zinc finger C2H2 LYAR-type" evidence="10">
    <location>
        <begin position="30"/>
        <end position="57"/>
    </location>
</feature>
<reference evidence="11" key="1">
    <citation type="journal article" date="2020" name="Stud. Mycol.">
        <title>101 Dothideomycetes genomes: a test case for predicting lifestyles and emergence of pathogens.</title>
        <authorList>
            <person name="Haridas S."/>
            <person name="Albert R."/>
            <person name="Binder M."/>
            <person name="Bloem J."/>
            <person name="Labutti K."/>
            <person name="Salamov A."/>
            <person name="Andreopoulos B."/>
            <person name="Baker S."/>
            <person name="Barry K."/>
            <person name="Bills G."/>
            <person name="Bluhm B."/>
            <person name="Cannon C."/>
            <person name="Castanera R."/>
            <person name="Culley D."/>
            <person name="Daum C."/>
            <person name="Ezra D."/>
            <person name="Gonzalez J."/>
            <person name="Henrissat B."/>
            <person name="Kuo A."/>
            <person name="Liang C."/>
            <person name="Lipzen A."/>
            <person name="Lutzoni F."/>
            <person name="Magnuson J."/>
            <person name="Mondo S."/>
            <person name="Nolan M."/>
            <person name="Ohm R."/>
            <person name="Pangilinan J."/>
            <person name="Park H.-J."/>
            <person name="Ramirez L."/>
            <person name="Alfaro M."/>
            <person name="Sun H."/>
            <person name="Tritt A."/>
            <person name="Yoshinaga Y."/>
            <person name="Zwiers L.-H."/>
            <person name="Turgeon B."/>
            <person name="Goodwin S."/>
            <person name="Spatafora J."/>
            <person name="Crous P."/>
            <person name="Grigoriev I."/>
        </authorList>
    </citation>
    <scope>NUCLEOTIDE SEQUENCE</scope>
    <source>
        <strain evidence="11">CBS 101060</strain>
    </source>
</reference>
<dbReference type="SUPFAM" id="SSF57667">
    <property type="entry name" value="beta-beta-alpha zinc fingers"/>
    <property type="match status" value="2"/>
</dbReference>
<accession>A0A9P4VN27</accession>
<dbReference type="OrthoDB" id="21474at2759"/>
<evidence type="ECO:0000256" key="8">
    <source>
        <dbReference type="PROSITE-ProRule" id="PRU01145"/>
    </source>
</evidence>
<dbReference type="InterPro" id="IPR036236">
    <property type="entry name" value="Znf_C2H2_sf"/>
</dbReference>
<gene>
    <name evidence="11" type="ORF">M501DRAFT_944962</name>
</gene>
<evidence type="ECO:0000256" key="6">
    <source>
        <dbReference type="ARBA" id="ARBA00023242"/>
    </source>
</evidence>
<feature type="region of interest" description="Disordered" evidence="9">
    <location>
        <begin position="188"/>
        <end position="227"/>
    </location>
</feature>
<evidence type="ECO:0000313" key="11">
    <source>
        <dbReference type="EMBL" id="KAF2834074.1"/>
    </source>
</evidence>
<dbReference type="PROSITE" id="PS51804">
    <property type="entry name" value="ZF_C2HC_LYAR"/>
    <property type="match status" value="2"/>
</dbReference>
<dbReference type="GO" id="GO:0000122">
    <property type="term" value="P:negative regulation of transcription by RNA polymerase II"/>
    <property type="evidence" value="ECO:0007669"/>
    <property type="project" value="TreeGrafter"/>
</dbReference>
<dbReference type="GO" id="GO:0003677">
    <property type="term" value="F:DNA binding"/>
    <property type="evidence" value="ECO:0007669"/>
    <property type="project" value="InterPro"/>
</dbReference>
<dbReference type="PANTHER" id="PTHR13100:SF10">
    <property type="entry name" value="CELL GROWTH-REGULATING NUCLEOLAR PROTEIN"/>
    <property type="match status" value="1"/>
</dbReference>
<evidence type="ECO:0000256" key="3">
    <source>
        <dbReference type="ARBA" id="ARBA00022737"/>
    </source>
</evidence>
<dbReference type="Pfam" id="PF08790">
    <property type="entry name" value="zf-LYAR"/>
    <property type="match status" value="1"/>
</dbReference>
<dbReference type="InterPro" id="IPR039999">
    <property type="entry name" value="LYAR"/>
</dbReference>
<keyword evidence="4 8" id="KW-0863">Zinc-finger</keyword>
<dbReference type="FunFam" id="3.30.1490.490:FF:000001">
    <property type="entry name" value="cell growth-regulating nucleolar protein-like"/>
    <property type="match status" value="1"/>
</dbReference>
<evidence type="ECO:0000256" key="4">
    <source>
        <dbReference type="ARBA" id="ARBA00022771"/>
    </source>
</evidence>
<dbReference type="PANTHER" id="PTHR13100">
    <property type="entry name" value="CELL GROWTH-REGULATING NUCLEOLAR PROTEIN LYAR"/>
    <property type="match status" value="1"/>
</dbReference>
<keyword evidence="2" id="KW-0479">Metal-binding</keyword>
<dbReference type="AlphaFoldDB" id="A0A9P4VN27"/>
<proteinExistence type="inferred from homology"/>
<feature type="compositionally biased region" description="Basic and acidic residues" evidence="9">
    <location>
        <begin position="197"/>
        <end position="213"/>
    </location>
</feature>
<comment type="subcellular location">
    <subcellularLocation>
        <location evidence="1">Nucleus</location>
    </subcellularLocation>
</comment>
<sequence length="431" mass="48325">MVSFSCEACGDVIAKKKLDNHKYQCRGASFSCIDCNTHFPGAEYRTHTSCISEAQRYQGALYKEPKKKGKQHKQQQQQQDQARDEANSQSLVPRSAYVEDAPDADTGAIAIVDAPPHAPSPPPAVNVFDFLVGGEDTPQPARHPDEGYRKAYDEAELYARTGFSYGDSPVEPSFQRYESMISLPDTVPIDNYRTPAPKRDRESRKAPTADKKSTDKKRKRAPVEELDMNLIQARQADEIMTDAPPILHSGLTGGLNRLLAPRPDFPPSPDYSGGDVAEASPLSPMKRSKHARPEKTRGRELDREPLKAIEYHHNNRHGRSGSRSPARSRSPSEDRNGLQLVRKRTNTTASGRAGDNPQPGSISSRASLFMSFINKGPDSERGLSVNKALKRYHRERLERWEDELGKGEEEKELWKLLRLRKNERGEIVLFV</sequence>
<evidence type="ECO:0000313" key="12">
    <source>
        <dbReference type="Proteomes" id="UP000799429"/>
    </source>
</evidence>
<dbReference type="GO" id="GO:0005730">
    <property type="term" value="C:nucleolus"/>
    <property type="evidence" value="ECO:0007669"/>
    <property type="project" value="TreeGrafter"/>
</dbReference>
<dbReference type="GO" id="GO:0008270">
    <property type="term" value="F:zinc ion binding"/>
    <property type="evidence" value="ECO:0007669"/>
    <property type="project" value="UniProtKB-KW"/>
</dbReference>
<dbReference type="Proteomes" id="UP000799429">
    <property type="component" value="Unassembled WGS sequence"/>
</dbReference>
<evidence type="ECO:0000256" key="5">
    <source>
        <dbReference type="ARBA" id="ARBA00022833"/>
    </source>
</evidence>
<keyword evidence="5" id="KW-0862">Zinc</keyword>
<organism evidence="11 12">
    <name type="scientific">Patellaria atrata CBS 101060</name>
    <dbReference type="NCBI Taxonomy" id="1346257"/>
    <lineage>
        <taxon>Eukaryota</taxon>
        <taxon>Fungi</taxon>
        <taxon>Dikarya</taxon>
        <taxon>Ascomycota</taxon>
        <taxon>Pezizomycotina</taxon>
        <taxon>Dothideomycetes</taxon>
        <taxon>Dothideomycetes incertae sedis</taxon>
        <taxon>Patellariales</taxon>
        <taxon>Patellariaceae</taxon>
        <taxon>Patellaria</taxon>
    </lineage>
</organism>
<dbReference type="InterPro" id="IPR014898">
    <property type="entry name" value="Znf_C2H2_LYAR"/>
</dbReference>
<keyword evidence="6" id="KW-0539">Nucleus</keyword>
<protein>
    <recommendedName>
        <fullName evidence="10">Zinc finger C2H2 LYAR-type domain-containing protein</fullName>
    </recommendedName>
</protein>
<evidence type="ECO:0000259" key="10">
    <source>
        <dbReference type="Pfam" id="PF08790"/>
    </source>
</evidence>
<comment type="caution">
    <text evidence="11">The sequence shown here is derived from an EMBL/GenBank/DDBJ whole genome shotgun (WGS) entry which is preliminary data.</text>
</comment>
<feature type="region of interest" description="Disordered" evidence="9">
    <location>
        <begin position="63"/>
        <end position="90"/>
    </location>
</feature>
<comment type="similarity">
    <text evidence="7">Belongs to the UPF0743 family.</text>
</comment>
<evidence type="ECO:0000256" key="7">
    <source>
        <dbReference type="ARBA" id="ARBA00061084"/>
    </source>
</evidence>
<dbReference type="EMBL" id="MU006167">
    <property type="protein sequence ID" value="KAF2834074.1"/>
    <property type="molecule type" value="Genomic_DNA"/>
</dbReference>
<evidence type="ECO:0000256" key="1">
    <source>
        <dbReference type="ARBA" id="ARBA00004123"/>
    </source>
</evidence>
<feature type="compositionally biased region" description="Basic and acidic residues" evidence="9">
    <location>
        <begin position="291"/>
        <end position="313"/>
    </location>
</feature>
<name>A0A9P4VN27_9PEZI</name>
<dbReference type="GO" id="GO:0006364">
    <property type="term" value="P:rRNA processing"/>
    <property type="evidence" value="ECO:0007669"/>
    <property type="project" value="TreeGrafter"/>
</dbReference>